<keyword evidence="3" id="KW-1185">Reference proteome</keyword>
<gene>
    <name evidence="2" type="ORF">C884_01006</name>
</gene>
<dbReference type="Proteomes" id="UP000009877">
    <property type="component" value="Unassembled WGS sequence"/>
</dbReference>
<dbReference type="InterPro" id="IPR029069">
    <property type="entry name" value="HotDog_dom_sf"/>
</dbReference>
<dbReference type="AlphaFoldDB" id="M2WGE7"/>
<comment type="caution">
    <text evidence="2">The sequence shown here is derived from an EMBL/GenBank/DDBJ whole genome shotgun (WGS) entry which is preliminary data.</text>
</comment>
<dbReference type="RefSeq" id="WP_006213385.1">
    <property type="nucleotide sequence ID" value="NZ_ANHZ02000002.1"/>
</dbReference>
<protein>
    <recommendedName>
        <fullName evidence="4">Thioesterase domain-containing protein</fullName>
    </recommendedName>
</protein>
<evidence type="ECO:0000256" key="1">
    <source>
        <dbReference type="SAM" id="MobiDB-lite"/>
    </source>
</evidence>
<dbReference type="STRING" id="71999.KPaMU14_09340"/>
<evidence type="ECO:0008006" key="4">
    <source>
        <dbReference type="Google" id="ProtNLM"/>
    </source>
</evidence>
<sequence>MTEGEPAEQTGAAQAVGKAQDPGWSSMTGLETLRWLKDHDSDAVPSIRRLLGMSFDEVEAGRVVMSVKGMRLRAEGTTIHVGGRTATAEGQVHHESGRLIAHATTTCLIIR</sequence>
<reference evidence="2 3" key="1">
    <citation type="journal article" date="2014" name="Genome Announc.">
        <title>Draft Genome Sequence of Kocuria palustris PEL.</title>
        <authorList>
            <person name="Sharma G."/>
            <person name="Khatri I."/>
            <person name="Subramanian S."/>
        </authorList>
    </citation>
    <scope>NUCLEOTIDE SEQUENCE [LARGE SCALE GENOMIC DNA]</scope>
    <source>
        <strain evidence="2 3">PEL</strain>
    </source>
</reference>
<dbReference type="EMBL" id="ANHZ02000002">
    <property type="protein sequence ID" value="EME37632.1"/>
    <property type="molecule type" value="Genomic_DNA"/>
</dbReference>
<proteinExistence type="predicted"/>
<accession>M2WGE7</accession>
<evidence type="ECO:0000313" key="2">
    <source>
        <dbReference type="EMBL" id="EME37632.1"/>
    </source>
</evidence>
<dbReference type="SUPFAM" id="SSF54637">
    <property type="entry name" value="Thioesterase/thiol ester dehydrase-isomerase"/>
    <property type="match status" value="1"/>
</dbReference>
<organism evidence="2 3">
    <name type="scientific">Kocuria palustris PEL</name>
    <dbReference type="NCBI Taxonomy" id="1236550"/>
    <lineage>
        <taxon>Bacteria</taxon>
        <taxon>Bacillati</taxon>
        <taxon>Actinomycetota</taxon>
        <taxon>Actinomycetes</taxon>
        <taxon>Micrococcales</taxon>
        <taxon>Micrococcaceae</taxon>
        <taxon>Kocuria</taxon>
    </lineage>
</organism>
<feature type="region of interest" description="Disordered" evidence="1">
    <location>
        <begin position="1"/>
        <end position="25"/>
    </location>
</feature>
<dbReference type="Gene3D" id="3.10.129.10">
    <property type="entry name" value="Hotdog Thioesterase"/>
    <property type="match status" value="1"/>
</dbReference>
<evidence type="ECO:0000313" key="3">
    <source>
        <dbReference type="Proteomes" id="UP000009877"/>
    </source>
</evidence>
<name>M2WGE7_9MICC</name>